<dbReference type="InterPro" id="IPR012910">
    <property type="entry name" value="Plug_dom"/>
</dbReference>
<dbReference type="SUPFAM" id="SSF56935">
    <property type="entry name" value="Porins"/>
    <property type="match status" value="1"/>
</dbReference>
<reference evidence="18" key="1">
    <citation type="submission" date="2019-12" db="EMBL/GenBank/DDBJ databases">
        <title>High-Quality draft genome sequences of three cyanobacteria isolated from the limestone walls of the Old Cathedral of Coimbra.</title>
        <authorList>
            <person name="Tiago I."/>
            <person name="Soares F."/>
            <person name="Portugal A."/>
        </authorList>
    </citation>
    <scope>NUCLEOTIDE SEQUENCE</scope>
    <source>
        <strain evidence="18">A</strain>
    </source>
</reference>
<evidence type="ECO:0000313" key="18">
    <source>
        <dbReference type="EMBL" id="NDJ17707.1"/>
    </source>
</evidence>
<keyword evidence="12 13" id="KW-0998">Cell outer membrane</keyword>
<evidence type="ECO:0000256" key="6">
    <source>
        <dbReference type="ARBA" id="ARBA00022692"/>
    </source>
</evidence>
<proteinExistence type="inferred from homology"/>
<keyword evidence="5" id="KW-0410">Iron transport</keyword>
<keyword evidence="10 14" id="KW-0798">TonB box</keyword>
<comment type="subcellular location">
    <subcellularLocation>
        <location evidence="1 13">Cell outer membrane</location>
        <topology evidence="1 13">Multi-pass membrane protein</topology>
    </subcellularLocation>
</comment>
<keyword evidence="11 13" id="KW-0472">Membrane</keyword>
<evidence type="ECO:0000256" key="1">
    <source>
        <dbReference type="ARBA" id="ARBA00004571"/>
    </source>
</evidence>
<dbReference type="GO" id="GO:0015891">
    <property type="term" value="P:siderophore transport"/>
    <property type="evidence" value="ECO:0007669"/>
    <property type="project" value="InterPro"/>
</dbReference>
<dbReference type="InterPro" id="IPR039426">
    <property type="entry name" value="TonB-dep_rcpt-like"/>
</dbReference>
<keyword evidence="7" id="KW-0732">Signal</keyword>
<dbReference type="Proteomes" id="UP000646053">
    <property type="component" value="Unassembled WGS sequence"/>
</dbReference>
<keyword evidence="18" id="KW-0675">Receptor</keyword>
<evidence type="ECO:0000256" key="11">
    <source>
        <dbReference type="ARBA" id="ARBA00023136"/>
    </source>
</evidence>
<organism evidence="18 19">
    <name type="scientific">Myxacorys almedinensis A</name>
    <dbReference type="NCBI Taxonomy" id="2690445"/>
    <lineage>
        <taxon>Bacteria</taxon>
        <taxon>Bacillati</taxon>
        <taxon>Cyanobacteriota</taxon>
        <taxon>Cyanophyceae</taxon>
        <taxon>Leptolyngbyales</taxon>
        <taxon>Leptolyngbyaceae</taxon>
        <taxon>Myxacorys</taxon>
        <taxon>Myxacorys almedinensis</taxon>
    </lineage>
</organism>
<evidence type="ECO:0000256" key="13">
    <source>
        <dbReference type="PROSITE-ProRule" id="PRU01360"/>
    </source>
</evidence>
<evidence type="ECO:0000256" key="14">
    <source>
        <dbReference type="RuleBase" id="RU003357"/>
    </source>
</evidence>
<dbReference type="InterPro" id="IPR037066">
    <property type="entry name" value="Plug_dom_sf"/>
</dbReference>
<keyword evidence="9" id="KW-0406">Ion transport</keyword>
<keyword evidence="19" id="KW-1185">Reference proteome</keyword>
<dbReference type="GO" id="GO:0009279">
    <property type="term" value="C:cell outer membrane"/>
    <property type="evidence" value="ECO:0007669"/>
    <property type="project" value="UniProtKB-SubCell"/>
</dbReference>
<accession>A0A8J7Z048</accession>
<dbReference type="Pfam" id="PF11741">
    <property type="entry name" value="AMIN"/>
    <property type="match status" value="1"/>
</dbReference>
<dbReference type="Gene3D" id="2.40.170.20">
    <property type="entry name" value="TonB-dependent receptor, beta-barrel domain"/>
    <property type="match status" value="1"/>
</dbReference>
<dbReference type="InterPro" id="IPR036942">
    <property type="entry name" value="Beta-barrel_TonB_sf"/>
</dbReference>
<evidence type="ECO:0000259" key="15">
    <source>
        <dbReference type="Pfam" id="PF00593"/>
    </source>
</evidence>
<evidence type="ECO:0000256" key="9">
    <source>
        <dbReference type="ARBA" id="ARBA00023065"/>
    </source>
</evidence>
<evidence type="ECO:0000256" key="3">
    <source>
        <dbReference type="ARBA" id="ARBA00022448"/>
    </source>
</evidence>
<keyword evidence="4 13" id="KW-1134">Transmembrane beta strand</keyword>
<dbReference type="InterPro" id="IPR010105">
    <property type="entry name" value="TonB_sidphr_rcpt"/>
</dbReference>
<dbReference type="PROSITE" id="PS52016">
    <property type="entry name" value="TONB_DEPENDENT_REC_3"/>
    <property type="match status" value="1"/>
</dbReference>
<dbReference type="AlphaFoldDB" id="A0A8J7Z048"/>
<name>A0A8J7Z048_9CYAN</name>
<dbReference type="Gene3D" id="2.170.130.10">
    <property type="entry name" value="TonB-dependent receptor, plug domain"/>
    <property type="match status" value="1"/>
</dbReference>
<dbReference type="GO" id="GO:0015344">
    <property type="term" value="F:siderophore uptake transmembrane transporter activity"/>
    <property type="evidence" value="ECO:0007669"/>
    <property type="project" value="TreeGrafter"/>
</dbReference>
<comment type="similarity">
    <text evidence="2 13 14">Belongs to the TonB-dependent receptor family.</text>
</comment>
<evidence type="ECO:0000259" key="17">
    <source>
        <dbReference type="Pfam" id="PF11741"/>
    </source>
</evidence>
<keyword evidence="8" id="KW-0408">Iron</keyword>
<dbReference type="GO" id="GO:0038023">
    <property type="term" value="F:signaling receptor activity"/>
    <property type="evidence" value="ECO:0007669"/>
    <property type="project" value="InterPro"/>
</dbReference>
<dbReference type="EMBL" id="WVIE01000010">
    <property type="protein sequence ID" value="NDJ17707.1"/>
    <property type="molecule type" value="Genomic_DNA"/>
</dbReference>
<feature type="domain" description="TonB-dependent receptor-like beta-barrel" evidence="15">
    <location>
        <begin position="416"/>
        <end position="811"/>
    </location>
</feature>
<dbReference type="PANTHER" id="PTHR32552">
    <property type="entry name" value="FERRICHROME IRON RECEPTOR-RELATED"/>
    <property type="match status" value="1"/>
</dbReference>
<dbReference type="Pfam" id="PF00593">
    <property type="entry name" value="TonB_dep_Rec_b-barrel"/>
    <property type="match status" value="1"/>
</dbReference>
<dbReference type="Pfam" id="PF07715">
    <property type="entry name" value="Plug"/>
    <property type="match status" value="1"/>
</dbReference>
<evidence type="ECO:0000259" key="16">
    <source>
        <dbReference type="Pfam" id="PF07715"/>
    </source>
</evidence>
<evidence type="ECO:0000313" key="19">
    <source>
        <dbReference type="Proteomes" id="UP000646053"/>
    </source>
</evidence>
<feature type="domain" description="TonB-dependent receptor plug" evidence="16">
    <location>
        <begin position="208"/>
        <end position="308"/>
    </location>
</feature>
<evidence type="ECO:0000256" key="12">
    <source>
        <dbReference type="ARBA" id="ARBA00023237"/>
    </source>
</evidence>
<dbReference type="PANTHER" id="PTHR32552:SF68">
    <property type="entry name" value="FERRICHROME OUTER MEMBRANE TRANSPORTER_PHAGE RECEPTOR"/>
    <property type="match status" value="1"/>
</dbReference>
<gene>
    <name evidence="18" type="ORF">GS601_10465</name>
</gene>
<comment type="caution">
    <text evidence="18">The sequence shown here is derived from an EMBL/GenBank/DDBJ whole genome shotgun (WGS) entry which is preliminary data.</text>
</comment>
<dbReference type="CDD" id="cd01347">
    <property type="entry name" value="ligand_gated_channel"/>
    <property type="match status" value="1"/>
</dbReference>
<evidence type="ECO:0000256" key="2">
    <source>
        <dbReference type="ARBA" id="ARBA00009810"/>
    </source>
</evidence>
<dbReference type="InterPro" id="IPR000531">
    <property type="entry name" value="Beta-barrel_TonB"/>
</dbReference>
<dbReference type="NCBIfam" id="TIGR01783">
    <property type="entry name" value="TonB-siderophor"/>
    <property type="match status" value="1"/>
</dbReference>
<dbReference type="RefSeq" id="WP_162423226.1">
    <property type="nucleotide sequence ID" value="NZ_WVIE01000010.1"/>
</dbReference>
<keyword evidence="6 13" id="KW-0812">Transmembrane</keyword>
<evidence type="ECO:0000256" key="8">
    <source>
        <dbReference type="ARBA" id="ARBA00023004"/>
    </source>
</evidence>
<evidence type="ECO:0000256" key="7">
    <source>
        <dbReference type="ARBA" id="ARBA00022729"/>
    </source>
</evidence>
<evidence type="ECO:0000256" key="4">
    <source>
        <dbReference type="ARBA" id="ARBA00022452"/>
    </source>
</evidence>
<protein>
    <submittedName>
        <fullName evidence="18">TonB-dependent siderophore receptor</fullName>
    </submittedName>
</protein>
<evidence type="ECO:0000256" key="5">
    <source>
        <dbReference type="ARBA" id="ARBA00022496"/>
    </source>
</evidence>
<evidence type="ECO:0000256" key="10">
    <source>
        <dbReference type="ARBA" id="ARBA00023077"/>
    </source>
</evidence>
<sequence>MLNRLQWVAVIIGSGLVLDIAPVGAEPNATTTMPPVLQVRDLPRLFEASRSESSVTVKHWLSQQPAEVALPIRVIDVKLNPTQQGLEVILQTETGQALQATRREEGNSLVVTVANAVLALSNGQAFEAEKPAEGIDRVTVTQADATTIQVSIAGVSELPIAQIVPGQGLVLAVTPEAAGEEEEITVTGEQDGYRVPNSSALTRTNTPLRDIPQSIQVIPQEVLRDQRADVPTALRNAPSVRNAAPSGFDSPRILVRGFFSSPALDGLVSRIFNGAGANFGPDLTGIERIEVLQGPNSVLFGSLSPGGTINYVTKRPLSEPYYFAEVNLGSFSFYRGEVDLSGPLDSDKRLLYRLNASYRDQGSFLDSNRTRNFVVAPVITAKLGENTDFSVEAVYKNLFIDRVPMGLPAVGTVLSNPNGKIRRSLNVNEGSLNLSQVRVTSNLNHRFSENWSLNTTFRYDGTDIEGFAILPGALRGDNRTLPRFFSDNASQYREYKLSTNVVGKFSTGSIRHELLFGVDLARNSFIATPAGNRTVPSIDVFNPIFGQSLGPLTPTPGTDITNNELGILVQDRITLADNLKLLVSGRFDTFSQSGDFDSPTASQSGNAFSPRVGIVYQPIQPISLYASFSRSFEPNIGLSFARDPFQPSRGTQYEVGVKADLNSRLSTTLALYDITRSNVLTADPVNADFSVQTGEQRSRGVELSLAGEILPGWKVFAGYAYNDSRITQSNVAAEVGKRFQRTGPHAASLWTTYEMQKGDLQGLGFGLGLFYVSDRAGDNANTFELPSYLTTDAAIFYKKDRFRAAINVRNLFDVDYFEGSFNRNRVFYGAPFTVEGTISWTF</sequence>
<dbReference type="FunFam" id="2.40.170.20:FF:000005">
    <property type="entry name" value="TonB-dependent siderophore receptor"/>
    <property type="match status" value="1"/>
</dbReference>
<feature type="domain" description="AMIN" evidence="17">
    <location>
        <begin position="76"/>
        <end position="157"/>
    </location>
</feature>
<keyword evidence="3 13" id="KW-0813">Transport</keyword>
<dbReference type="InterPro" id="IPR021731">
    <property type="entry name" value="AMIN_dom"/>
</dbReference>